<comment type="caution">
    <text evidence="2">The sequence shown here is derived from an EMBL/GenBank/DDBJ whole genome shotgun (WGS) entry which is preliminary data.</text>
</comment>
<evidence type="ECO:0000256" key="1">
    <source>
        <dbReference type="SAM" id="MobiDB-lite"/>
    </source>
</evidence>
<reference evidence="2" key="1">
    <citation type="journal article" date="2016" name="Insect Biochem. Mol. Biol.">
        <title>Multifaceted biological insights from a draft genome sequence of the tobacco hornworm moth, Manduca sexta.</title>
        <authorList>
            <person name="Kanost M.R."/>
            <person name="Arrese E.L."/>
            <person name="Cao X."/>
            <person name="Chen Y.R."/>
            <person name="Chellapilla S."/>
            <person name="Goldsmith M.R."/>
            <person name="Grosse-Wilde E."/>
            <person name="Heckel D.G."/>
            <person name="Herndon N."/>
            <person name="Jiang H."/>
            <person name="Papanicolaou A."/>
            <person name="Qu J."/>
            <person name="Soulages J.L."/>
            <person name="Vogel H."/>
            <person name="Walters J."/>
            <person name="Waterhouse R.M."/>
            <person name="Ahn S.J."/>
            <person name="Almeida F.C."/>
            <person name="An C."/>
            <person name="Aqrawi P."/>
            <person name="Bretschneider A."/>
            <person name="Bryant W.B."/>
            <person name="Bucks S."/>
            <person name="Chao H."/>
            <person name="Chevignon G."/>
            <person name="Christen J.M."/>
            <person name="Clarke D.F."/>
            <person name="Dittmer N.T."/>
            <person name="Ferguson L.C.F."/>
            <person name="Garavelou S."/>
            <person name="Gordon K.H.J."/>
            <person name="Gunaratna R.T."/>
            <person name="Han Y."/>
            <person name="Hauser F."/>
            <person name="He Y."/>
            <person name="Heidel-Fischer H."/>
            <person name="Hirsh A."/>
            <person name="Hu Y."/>
            <person name="Jiang H."/>
            <person name="Kalra D."/>
            <person name="Klinner C."/>
            <person name="Konig C."/>
            <person name="Kovar C."/>
            <person name="Kroll A.R."/>
            <person name="Kuwar S.S."/>
            <person name="Lee S.L."/>
            <person name="Lehman R."/>
            <person name="Li K."/>
            <person name="Li Z."/>
            <person name="Liang H."/>
            <person name="Lovelace S."/>
            <person name="Lu Z."/>
            <person name="Mansfield J.H."/>
            <person name="McCulloch K.J."/>
            <person name="Mathew T."/>
            <person name="Morton B."/>
            <person name="Muzny D.M."/>
            <person name="Neunemann D."/>
            <person name="Ongeri F."/>
            <person name="Pauchet Y."/>
            <person name="Pu L.L."/>
            <person name="Pyrousis I."/>
            <person name="Rao X.J."/>
            <person name="Redding A."/>
            <person name="Roesel C."/>
            <person name="Sanchez-Gracia A."/>
            <person name="Schaack S."/>
            <person name="Shukla A."/>
            <person name="Tetreau G."/>
            <person name="Wang Y."/>
            <person name="Xiong G.H."/>
            <person name="Traut W."/>
            <person name="Walsh T.K."/>
            <person name="Worley K.C."/>
            <person name="Wu D."/>
            <person name="Wu W."/>
            <person name="Wu Y.Q."/>
            <person name="Zhang X."/>
            <person name="Zou Z."/>
            <person name="Zucker H."/>
            <person name="Briscoe A.D."/>
            <person name="Burmester T."/>
            <person name="Clem R.J."/>
            <person name="Feyereisen R."/>
            <person name="Grimmelikhuijzen C.J.P."/>
            <person name="Hamodrakas S.J."/>
            <person name="Hansson B.S."/>
            <person name="Huguet E."/>
            <person name="Jermiin L.S."/>
            <person name="Lan Q."/>
            <person name="Lehman H.K."/>
            <person name="Lorenzen M."/>
            <person name="Merzendorfer H."/>
            <person name="Michalopoulos I."/>
            <person name="Morton D.B."/>
            <person name="Muthukrishnan S."/>
            <person name="Oakeshott J.G."/>
            <person name="Palmer W."/>
            <person name="Park Y."/>
            <person name="Passarelli A.L."/>
            <person name="Rozas J."/>
            <person name="Schwartz L.M."/>
            <person name="Smith W."/>
            <person name="Southgate A."/>
            <person name="Vilcinskas A."/>
            <person name="Vogt R."/>
            <person name="Wang P."/>
            <person name="Werren J."/>
            <person name="Yu X.Q."/>
            <person name="Zhou J.J."/>
            <person name="Brown S.J."/>
            <person name="Scherer S.E."/>
            <person name="Richards S."/>
            <person name="Blissard G.W."/>
        </authorList>
    </citation>
    <scope>NUCLEOTIDE SEQUENCE</scope>
</reference>
<evidence type="ECO:0000313" key="3">
    <source>
        <dbReference type="Proteomes" id="UP000791440"/>
    </source>
</evidence>
<protein>
    <submittedName>
        <fullName evidence="2">Uncharacterized protein</fullName>
    </submittedName>
</protein>
<keyword evidence="3" id="KW-1185">Reference proteome</keyword>
<sequence>MPKVVISAWREMILKVKEFCEAEHRNHGVLIPLNNVRKRVAAMTGVSEKTVSRITQEGKTAASTPKKIITPGKSRPHQKKNNLDGFDLCAIRHKIHQFYTVKKRTAYSKQATCSVATRYKF</sequence>
<evidence type="ECO:0000313" key="2">
    <source>
        <dbReference type="EMBL" id="KAG6465034.1"/>
    </source>
</evidence>
<proteinExistence type="predicted"/>
<name>A0A922D060_MANSE</name>
<dbReference type="Proteomes" id="UP000791440">
    <property type="component" value="Unassembled WGS sequence"/>
</dbReference>
<gene>
    <name evidence="2" type="ORF">O3G_MSEX014894</name>
</gene>
<feature type="region of interest" description="Disordered" evidence="1">
    <location>
        <begin position="56"/>
        <end position="77"/>
    </location>
</feature>
<dbReference type="EMBL" id="JH669337">
    <property type="protein sequence ID" value="KAG6465034.1"/>
    <property type="molecule type" value="Genomic_DNA"/>
</dbReference>
<organism evidence="2 3">
    <name type="scientific">Manduca sexta</name>
    <name type="common">Tobacco hawkmoth</name>
    <name type="synonym">Tobacco hornworm</name>
    <dbReference type="NCBI Taxonomy" id="7130"/>
    <lineage>
        <taxon>Eukaryota</taxon>
        <taxon>Metazoa</taxon>
        <taxon>Ecdysozoa</taxon>
        <taxon>Arthropoda</taxon>
        <taxon>Hexapoda</taxon>
        <taxon>Insecta</taxon>
        <taxon>Pterygota</taxon>
        <taxon>Neoptera</taxon>
        <taxon>Endopterygota</taxon>
        <taxon>Lepidoptera</taxon>
        <taxon>Glossata</taxon>
        <taxon>Ditrysia</taxon>
        <taxon>Bombycoidea</taxon>
        <taxon>Sphingidae</taxon>
        <taxon>Sphinginae</taxon>
        <taxon>Sphingini</taxon>
        <taxon>Manduca</taxon>
    </lineage>
</organism>
<dbReference type="AlphaFoldDB" id="A0A922D060"/>
<accession>A0A922D060</accession>
<reference evidence="2" key="2">
    <citation type="submission" date="2020-12" db="EMBL/GenBank/DDBJ databases">
        <authorList>
            <person name="Kanost M."/>
        </authorList>
    </citation>
    <scope>NUCLEOTIDE SEQUENCE</scope>
</reference>